<dbReference type="InterPro" id="IPR005821">
    <property type="entry name" value="Ion_trans_dom"/>
</dbReference>
<organism evidence="16 17">
    <name type="scientific">Pinctada imbricata</name>
    <name type="common">Atlantic pearl-oyster</name>
    <name type="synonym">Pinctada martensii</name>
    <dbReference type="NCBI Taxonomy" id="66713"/>
    <lineage>
        <taxon>Eukaryota</taxon>
        <taxon>Metazoa</taxon>
        <taxon>Spiralia</taxon>
        <taxon>Lophotrochozoa</taxon>
        <taxon>Mollusca</taxon>
        <taxon>Bivalvia</taxon>
        <taxon>Autobranchia</taxon>
        <taxon>Pteriomorphia</taxon>
        <taxon>Pterioida</taxon>
        <taxon>Pterioidea</taxon>
        <taxon>Pteriidae</taxon>
        <taxon>Pinctada</taxon>
    </lineage>
</organism>
<keyword evidence="6 14" id="KW-0812">Transmembrane</keyword>
<evidence type="ECO:0000256" key="2">
    <source>
        <dbReference type="ARBA" id="ARBA00022448"/>
    </source>
</evidence>
<dbReference type="GO" id="GO:0005262">
    <property type="term" value="F:calcium channel activity"/>
    <property type="evidence" value="ECO:0007669"/>
    <property type="project" value="UniProtKB-KW"/>
</dbReference>
<evidence type="ECO:0000256" key="6">
    <source>
        <dbReference type="ARBA" id="ARBA00022692"/>
    </source>
</evidence>
<feature type="transmembrane region" description="Helical" evidence="14">
    <location>
        <begin position="245"/>
        <end position="269"/>
    </location>
</feature>
<keyword evidence="7" id="KW-0677">Repeat</keyword>
<evidence type="ECO:0000313" key="17">
    <source>
        <dbReference type="Proteomes" id="UP001186944"/>
    </source>
</evidence>
<comment type="caution">
    <text evidence="16">The sequence shown here is derived from an EMBL/GenBank/DDBJ whole genome shotgun (WGS) entry which is preliminary data.</text>
</comment>
<dbReference type="GO" id="GO:0005886">
    <property type="term" value="C:plasma membrane"/>
    <property type="evidence" value="ECO:0007669"/>
    <property type="project" value="UniProtKB-SubCell"/>
</dbReference>
<reference evidence="16" key="1">
    <citation type="submission" date="2019-08" db="EMBL/GenBank/DDBJ databases">
        <title>The improved chromosome-level genome for the pearl oyster Pinctada fucata martensii using PacBio sequencing and Hi-C.</title>
        <authorList>
            <person name="Zheng Z."/>
        </authorList>
    </citation>
    <scope>NUCLEOTIDE SEQUENCE</scope>
    <source>
        <strain evidence="16">ZZ-2019</strain>
        <tissue evidence="16">Adductor muscle</tissue>
    </source>
</reference>
<feature type="transmembrane region" description="Helical" evidence="14">
    <location>
        <begin position="362"/>
        <end position="382"/>
    </location>
</feature>
<dbReference type="Proteomes" id="UP001186944">
    <property type="component" value="Unassembled WGS sequence"/>
</dbReference>
<feature type="transmembrane region" description="Helical" evidence="14">
    <location>
        <begin position="403"/>
        <end position="424"/>
    </location>
</feature>
<feature type="domain" description="Ion transport" evidence="15">
    <location>
        <begin position="258"/>
        <end position="503"/>
    </location>
</feature>
<keyword evidence="2" id="KW-0813">Transport</keyword>
<dbReference type="Gene3D" id="1.25.40.20">
    <property type="entry name" value="Ankyrin repeat-containing domain"/>
    <property type="match status" value="1"/>
</dbReference>
<dbReference type="InterPro" id="IPR024862">
    <property type="entry name" value="TRPV"/>
</dbReference>
<evidence type="ECO:0000256" key="12">
    <source>
        <dbReference type="ARBA" id="ARBA00023303"/>
    </source>
</evidence>
<evidence type="ECO:0000259" key="15">
    <source>
        <dbReference type="Pfam" id="PF00520"/>
    </source>
</evidence>
<dbReference type="Gene3D" id="1.10.287.70">
    <property type="match status" value="1"/>
</dbReference>
<dbReference type="InterPro" id="IPR002110">
    <property type="entry name" value="Ankyrin_rpt"/>
</dbReference>
<comment type="subcellular location">
    <subcellularLocation>
        <location evidence="1">Cell membrane</location>
        <topology evidence="1">Multi-pass membrane protein</topology>
    </subcellularLocation>
</comment>
<dbReference type="GO" id="GO:0098703">
    <property type="term" value="P:calcium ion import across plasma membrane"/>
    <property type="evidence" value="ECO:0007669"/>
    <property type="project" value="TreeGrafter"/>
</dbReference>
<gene>
    <name evidence="16" type="ORF">FSP39_000531</name>
</gene>
<dbReference type="SMART" id="SM00248">
    <property type="entry name" value="ANK"/>
    <property type="match status" value="2"/>
</dbReference>
<evidence type="ECO:0000256" key="9">
    <source>
        <dbReference type="ARBA" id="ARBA00022989"/>
    </source>
</evidence>
<evidence type="ECO:0000256" key="7">
    <source>
        <dbReference type="ARBA" id="ARBA00022737"/>
    </source>
</evidence>
<protein>
    <recommendedName>
        <fullName evidence="15">Ion transport domain-containing protein</fullName>
    </recommendedName>
</protein>
<evidence type="ECO:0000256" key="14">
    <source>
        <dbReference type="SAM" id="Phobius"/>
    </source>
</evidence>
<keyword evidence="13" id="KW-0040">ANK repeat</keyword>
<keyword evidence="11 14" id="KW-0472">Membrane</keyword>
<evidence type="ECO:0000256" key="10">
    <source>
        <dbReference type="ARBA" id="ARBA00023065"/>
    </source>
</evidence>
<keyword evidence="17" id="KW-1185">Reference proteome</keyword>
<feature type="transmembrane region" description="Helical" evidence="14">
    <location>
        <begin position="473"/>
        <end position="496"/>
    </location>
</feature>
<keyword evidence="10" id="KW-0406">Ion transport</keyword>
<keyword evidence="4" id="KW-0109">Calcium transport</keyword>
<evidence type="ECO:0000256" key="5">
    <source>
        <dbReference type="ARBA" id="ARBA00022673"/>
    </source>
</evidence>
<keyword evidence="12" id="KW-0407">Ion channel</keyword>
<dbReference type="PANTHER" id="PTHR10582">
    <property type="entry name" value="TRANSIENT RECEPTOR POTENTIAL ION CHANNEL PROTEIN"/>
    <property type="match status" value="1"/>
</dbReference>
<dbReference type="SUPFAM" id="SSF48403">
    <property type="entry name" value="Ankyrin repeat"/>
    <property type="match status" value="1"/>
</dbReference>
<keyword evidence="9 14" id="KW-1133">Transmembrane helix</keyword>
<evidence type="ECO:0000256" key="4">
    <source>
        <dbReference type="ARBA" id="ARBA00022568"/>
    </source>
</evidence>
<evidence type="ECO:0000256" key="1">
    <source>
        <dbReference type="ARBA" id="ARBA00004651"/>
    </source>
</evidence>
<accession>A0AA88XKC4</accession>
<dbReference type="Pfam" id="PF00520">
    <property type="entry name" value="Ion_trans"/>
    <property type="match status" value="1"/>
</dbReference>
<dbReference type="EMBL" id="VSWD01000011">
    <property type="protein sequence ID" value="KAK3087025.1"/>
    <property type="molecule type" value="Genomic_DNA"/>
</dbReference>
<feature type="repeat" description="ANK" evidence="13">
    <location>
        <begin position="56"/>
        <end position="88"/>
    </location>
</feature>
<feature type="transmembrane region" description="Helical" evidence="14">
    <location>
        <begin position="338"/>
        <end position="356"/>
    </location>
</feature>
<dbReference type="PROSITE" id="PS50088">
    <property type="entry name" value="ANK_REPEAT"/>
    <property type="match status" value="1"/>
</dbReference>
<name>A0AA88XKC4_PINIB</name>
<keyword evidence="3" id="KW-1003">Cell membrane</keyword>
<evidence type="ECO:0000256" key="11">
    <source>
        <dbReference type="ARBA" id="ARBA00023136"/>
    </source>
</evidence>
<dbReference type="AlphaFoldDB" id="A0AA88XKC4"/>
<keyword evidence="5" id="KW-0107">Calcium channel</keyword>
<dbReference type="PANTHER" id="PTHR10582:SF2">
    <property type="entry name" value="INACTIVE"/>
    <property type="match status" value="1"/>
</dbReference>
<feature type="transmembrane region" description="Helical" evidence="14">
    <location>
        <begin position="297"/>
        <end position="318"/>
    </location>
</feature>
<proteinExistence type="predicted"/>
<dbReference type="InterPro" id="IPR036770">
    <property type="entry name" value="Ankyrin_rpt-contain_sf"/>
</dbReference>
<sequence>MCTTGRERFACCNTSNDDKKVHILYDVLMQETHAGICRKLLDSPAHSRDRKGTVMEGEYALSIAALKLNKQTVDYLLKLGANVYLQNSWGDNVIHSLIGYAAVRPEKVVEIRDMIGFIYRYVADSKVFNVKRLFTMVNDDQRTPLQLAVVKNVSELCTYLMSLKNVYLRGGRQGIYERKIYDITYLDSLTNREANRKKDGSKSWVPTSDSVLEMIFANNTHNDTALAVVKHEIIAYIIKLKWRSYLPLFLIWMFLHYTAMIILTAYSIVRIDVFFRNDSRNVPTELNGEIENDFVVVAYWLILLFGFVFTIPLALFIFSRTIAKPEALKNSFHNTDYFFMYLFFIICIFVDSIFLGGGSKNYNGEALVFSVLFGWLFATIFLRAIEKCGQITFLVRRVIVRDILGFVLVFLFLLVAFAACLHDLLKYKIDENGLYVPIQNFETFGRTMFTMFHAMLGLSNVDEVFDSRSSWLAITLLIVFLIITYGLLLNALIGIITSTSEEIFAHKHGYMSVHRLSVLIFMEEFFLLHRFMEPMGRETEIDREECVILEIKSETSIMTEEDKVISKEKEENLKLRNVVYDALHVSETVVYGYKCVDCKRREMVLAANDKAVDYKIRQTFKLDSDGKPIDIKLKARSTMK</sequence>
<evidence type="ECO:0000256" key="3">
    <source>
        <dbReference type="ARBA" id="ARBA00022475"/>
    </source>
</evidence>
<keyword evidence="8" id="KW-0106">Calcium</keyword>
<evidence type="ECO:0000313" key="16">
    <source>
        <dbReference type="EMBL" id="KAK3087025.1"/>
    </source>
</evidence>
<evidence type="ECO:0000256" key="13">
    <source>
        <dbReference type="PROSITE-ProRule" id="PRU00023"/>
    </source>
</evidence>
<evidence type="ECO:0000256" key="8">
    <source>
        <dbReference type="ARBA" id="ARBA00022837"/>
    </source>
</evidence>